<proteinExistence type="predicted"/>
<dbReference type="SUPFAM" id="SSF55073">
    <property type="entry name" value="Nucleotide cyclase"/>
    <property type="match status" value="1"/>
</dbReference>
<evidence type="ECO:0000313" key="2">
    <source>
        <dbReference type="EMBL" id="SKA76515.1"/>
    </source>
</evidence>
<dbReference type="InterPro" id="IPR029787">
    <property type="entry name" value="Nucleotide_cyclase"/>
</dbReference>
<dbReference type="RefSeq" id="WP_078783617.1">
    <property type="nucleotide sequence ID" value="NZ_DBFOPY010000068.1"/>
</dbReference>
<evidence type="ECO:0000313" key="3">
    <source>
        <dbReference type="Proteomes" id="UP000190286"/>
    </source>
</evidence>
<dbReference type="STRING" id="745368.SAMN02745178_00610"/>
<dbReference type="GeneID" id="93337101"/>
<dbReference type="OrthoDB" id="1862383at2"/>
<feature type="domain" description="GGDEF" evidence="1">
    <location>
        <begin position="116"/>
        <end position="259"/>
    </location>
</feature>
<keyword evidence="3" id="KW-1185">Reference proteome</keyword>
<dbReference type="AlphaFoldDB" id="A0A1T4WHZ1"/>
<dbReference type="InterPro" id="IPR000160">
    <property type="entry name" value="GGDEF_dom"/>
</dbReference>
<dbReference type="InterPro" id="IPR043128">
    <property type="entry name" value="Rev_trsase/Diguanyl_cyclase"/>
</dbReference>
<dbReference type="Pfam" id="PF00990">
    <property type="entry name" value="GGDEF"/>
    <property type="match status" value="1"/>
</dbReference>
<evidence type="ECO:0000259" key="1">
    <source>
        <dbReference type="Pfam" id="PF00990"/>
    </source>
</evidence>
<reference evidence="2 3" key="1">
    <citation type="submission" date="2017-02" db="EMBL/GenBank/DDBJ databases">
        <authorList>
            <person name="Peterson S.W."/>
        </authorList>
    </citation>
    <scope>NUCLEOTIDE SEQUENCE [LARGE SCALE GENOMIC DNA]</scope>
    <source>
        <strain evidence="2 3">ATCC 27749</strain>
    </source>
</reference>
<gene>
    <name evidence="2" type="ORF">SAMN02745178_00610</name>
</gene>
<organism evidence="2 3">
    <name type="scientific">Gemmiger formicilis</name>
    <dbReference type="NCBI Taxonomy" id="745368"/>
    <lineage>
        <taxon>Bacteria</taxon>
        <taxon>Bacillati</taxon>
        <taxon>Bacillota</taxon>
        <taxon>Clostridia</taxon>
        <taxon>Eubacteriales</taxon>
        <taxon>Gemmiger</taxon>
    </lineage>
</organism>
<protein>
    <submittedName>
        <fullName evidence="2">GGDEF domain-containing protein, diguanylate cyclase (C-di-GMP synthetase) or its enzymatically inactive variants</fullName>
    </submittedName>
</protein>
<dbReference type="Gene3D" id="3.30.70.270">
    <property type="match status" value="1"/>
</dbReference>
<dbReference type="Proteomes" id="UP000190286">
    <property type="component" value="Unassembled WGS sequence"/>
</dbReference>
<dbReference type="EMBL" id="FUYF01000002">
    <property type="protein sequence ID" value="SKA76515.1"/>
    <property type="molecule type" value="Genomic_DNA"/>
</dbReference>
<accession>A0A1T4WHZ1</accession>
<name>A0A1T4WHZ1_9FIRM</name>
<sequence length="263" mass="28600">MKQDYTLDELQTEMTALAQLFDSVTLADPRMGLLDPATLQPLNKVAAMPALDAAGRGLKIEKAADGLRTVIAQGITVADTPCVLLLGMPLPRNLQADGAEDAFTRALSQMQDDLRRDYVTGVYNSVYLNEAFRPRAERAALDGKPVGVVMVRVNEYWQLREKESNSAADCCLNMASGILQLVVGPDHDKAVLARLNDGFFAIVTVGTPAARMAQAVHEAMNASRREFNISLSRRGSFTVAIASAEWGETASWDMTLSLAQQRL</sequence>